<dbReference type="AlphaFoldDB" id="A0AA86Q3T0"/>
<proteinExistence type="predicted"/>
<protein>
    <submittedName>
        <fullName evidence="2">Hypothetical_protein</fullName>
    </submittedName>
</protein>
<reference evidence="1" key="1">
    <citation type="submission" date="2023-06" db="EMBL/GenBank/DDBJ databases">
        <authorList>
            <person name="Kurt Z."/>
        </authorList>
    </citation>
    <scope>NUCLEOTIDE SEQUENCE</scope>
</reference>
<evidence type="ECO:0000313" key="1">
    <source>
        <dbReference type="EMBL" id="CAI9950723.1"/>
    </source>
</evidence>
<dbReference type="Gene3D" id="1.20.5.1230">
    <property type="entry name" value="Apolipoprotein A-I"/>
    <property type="match status" value="1"/>
</dbReference>
<keyword evidence="3" id="KW-1185">Reference proteome</keyword>
<reference evidence="2 3" key="2">
    <citation type="submission" date="2024-07" db="EMBL/GenBank/DDBJ databases">
        <authorList>
            <person name="Akdeniz Z."/>
        </authorList>
    </citation>
    <scope>NUCLEOTIDE SEQUENCE [LARGE SCALE GENOMIC DNA]</scope>
</reference>
<name>A0AA86Q3T0_9EUKA</name>
<organism evidence="1">
    <name type="scientific">Hexamita inflata</name>
    <dbReference type="NCBI Taxonomy" id="28002"/>
    <lineage>
        <taxon>Eukaryota</taxon>
        <taxon>Metamonada</taxon>
        <taxon>Diplomonadida</taxon>
        <taxon>Hexamitidae</taxon>
        <taxon>Hexamitinae</taxon>
        <taxon>Hexamita</taxon>
    </lineage>
</organism>
<gene>
    <name evidence="1" type="ORF">HINF_LOCUS38368</name>
    <name evidence="2" type="ORF">HINF_LOCUS77750</name>
</gene>
<accession>A0AA86Q3T0</accession>
<sequence length="556" mass="61932">MILNSVLTRSSFQPCSSSVYKGVNQISYCQKQSTLNNLEVTKQFVIQTSQVFNVFVGVGQVQNSRISMQVEAPRYSSFSLFGQINSITILESVLNVSLLDETSQAASICIQCDVQISYSNVTFVSSGQNASGLVVQPVSSITIQNCFFQLRLDADLASGIVLVISQAIDSFSITNFNLTSHFLDPSSNSGLVISTPLVQVTVSVTGFQYCSQYDSLVGQNYYSFLVKTAYPVYSCDSICIGLFFVYGLCLDGLQFSQTSGKILTCGDNYDFVGSCVCQEGYILNISQCVNVVGYLNQLQMALQSQTEKIDNLTNIVSFNQQQNNINIIGNATSLTNQIQAKYEQLNGYISSNVSSLQDKITANNQSQTQQLNTMQTNLDRNIFYNFTMLNQKLTTNVTDLDSRIKQNISNAYSNFSTLNSSYFDFKTSTTNQFTNIQSQFQVVNGNISSLNSFANVLKTNITDVNSSLQSQINELKSRLELIQFSTNPTNNVFQLCLAKDNCQPYFRNGASTGGFIMQYYLNQYDQMIEYQQSSKRNSIFCNNIMVLQQRYTFSEG</sequence>
<evidence type="ECO:0000313" key="3">
    <source>
        <dbReference type="Proteomes" id="UP001642409"/>
    </source>
</evidence>
<dbReference type="EMBL" id="CATOUU010000817">
    <property type="protein sequence ID" value="CAI9950723.1"/>
    <property type="molecule type" value="Genomic_DNA"/>
</dbReference>
<evidence type="ECO:0000313" key="2">
    <source>
        <dbReference type="EMBL" id="CAL6113957.1"/>
    </source>
</evidence>
<dbReference type="Proteomes" id="UP001642409">
    <property type="component" value="Unassembled WGS sequence"/>
</dbReference>
<dbReference type="EMBL" id="CAXDID020000782">
    <property type="protein sequence ID" value="CAL6113957.1"/>
    <property type="molecule type" value="Genomic_DNA"/>
</dbReference>
<comment type="caution">
    <text evidence="1">The sequence shown here is derived from an EMBL/GenBank/DDBJ whole genome shotgun (WGS) entry which is preliminary data.</text>
</comment>